<accession>A0A6J6ENC6</accession>
<dbReference type="GO" id="GO:0005829">
    <property type="term" value="C:cytosol"/>
    <property type="evidence" value="ECO:0007669"/>
    <property type="project" value="TreeGrafter"/>
</dbReference>
<dbReference type="NCBIfam" id="TIGR00099">
    <property type="entry name" value="Cof-subfamily"/>
    <property type="match status" value="1"/>
</dbReference>
<dbReference type="EMBL" id="CAEZTT010000073">
    <property type="protein sequence ID" value="CAB4578050.1"/>
    <property type="molecule type" value="Genomic_DNA"/>
</dbReference>
<dbReference type="InterPro" id="IPR000150">
    <property type="entry name" value="Cof"/>
</dbReference>
<protein>
    <submittedName>
        <fullName evidence="1">Unannotated protein</fullName>
    </submittedName>
</protein>
<dbReference type="NCBIfam" id="TIGR01484">
    <property type="entry name" value="HAD-SF-IIB"/>
    <property type="match status" value="1"/>
</dbReference>
<dbReference type="GO" id="GO:0016791">
    <property type="term" value="F:phosphatase activity"/>
    <property type="evidence" value="ECO:0007669"/>
    <property type="project" value="UniProtKB-ARBA"/>
</dbReference>
<dbReference type="InterPro" id="IPR036412">
    <property type="entry name" value="HAD-like_sf"/>
</dbReference>
<sequence>MTIKLFATDLDGTLLRPDHTVSDFTRDTIRRAVDAGIKVVFATGRPTRWLPPVVEETMHSDLIIAANGSLIIDAVSRDVVDIWEIEKDIAKETTELLRALVPGALFAFEVLLNGEDKWSHLEGYRREVGFEERLRDPKSSVYKPIEEWLTHPEPIVKILLRVRNPKLHVDEQISLIEDELSDLVEVTTTGSHDFLIEMSPRGINKGSTLAKLAVSMGLAANEVAAVGDMPNDISMLEWVGLSATISGGHPAAAAIADRVIPPPSEDGVAYWLSEILAAQAE</sequence>
<organism evidence="1">
    <name type="scientific">freshwater metagenome</name>
    <dbReference type="NCBI Taxonomy" id="449393"/>
    <lineage>
        <taxon>unclassified sequences</taxon>
        <taxon>metagenomes</taxon>
        <taxon>ecological metagenomes</taxon>
    </lineage>
</organism>
<dbReference type="GO" id="GO:0000287">
    <property type="term" value="F:magnesium ion binding"/>
    <property type="evidence" value="ECO:0007669"/>
    <property type="project" value="TreeGrafter"/>
</dbReference>
<dbReference type="SUPFAM" id="SSF56784">
    <property type="entry name" value="HAD-like"/>
    <property type="match status" value="1"/>
</dbReference>
<dbReference type="InterPro" id="IPR006379">
    <property type="entry name" value="HAD-SF_hydro_IIB"/>
</dbReference>
<dbReference type="PANTHER" id="PTHR10000:SF8">
    <property type="entry name" value="HAD SUPERFAMILY HYDROLASE-LIKE, TYPE 3"/>
    <property type="match status" value="1"/>
</dbReference>
<dbReference type="AlphaFoldDB" id="A0A6J6ENC6"/>
<proteinExistence type="predicted"/>
<dbReference type="InterPro" id="IPR023214">
    <property type="entry name" value="HAD_sf"/>
</dbReference>
<name>A0A6J6ENC6_9ZZZZ</name>
<dbReference type="Gene3D" id="3.40.50.1000">
    <property type="entry name" value="HAD superfamily/HAD-like"/>
    <property type="match status" value="1"/>
</dbReference>
<dbReference type="Pfam" id="PF08282">
    <property type="entry name" value="Hydrolase_3"/>
    <property type="match status" value="1"/>
</dbReference>
<evidence type="ECO:0000313" key="1">
    <source>
        <dbReference type="EMBL" id="CAB4578050.1"/>
    </source>
</evidence>
<dbReference type="Gene3D" id="3.30.1240.10">
    <property type="match status" value="1"/>
</dbReference>
<dbReference type="CDD" id="cd07516">
    <property type="entry name" value="HAD_Pase"/>
    <property type="match status" value="1"/>
</dbReference>
<dbReference type="PANTHER" id="PTHR10000">
    <property type="entry name" value="PHOSPHOSERINE PHOSPHATASE"/>
    <property type="match status" value="1"/>
</dbReference>
<reference evidence="1" key="1">
    <citation type="submission" date="2020-05" db="EMBL/GenBank/DDBJ databases">
        <authorList>
            <person name="Chiriac C."/>
            <person name="Salcher M."/>
            <person name="Ghai R."/>
            <person name="Kavagutti S V."/>
        </authorList>
    </citation>
    <scope>NUCLEOTIDE SEQUENCE</scope>
</reference>
<gene>
    <name evidence="1" type="ORF">UFOPK1726_00702</name>
</gene>